<accession>A0A5B2TKD5</accession>
<evidence type="ECO:0000256" key="3">
    <source>
        <dbReference type="ARBA" id="ARBA00018392"/>
    </source>
</evidence>
<evidence type="ECO:0000313" key="7">
    <source>
        <dbReference type="EMBL" id="KAA2214200.1"/>
    </source>
</evidence>
<dbReference type="InterPro" id="IPR025202">
    <property type="entry name" value="PLD-like_dom"/>
</dbReference>
<evidence type="ECO:0000313" key="8">
    <source>
        <dbReference type="Proteomes" id="UP000322110"/>
    </source>
</evidence>
<dbReference type="PROSITE" id="PS50035">
    <property type="entry name" value="PLD"/>
    <property type="match status" value="2"/>
</dbReference>
<dbReference type="CDD" id="cd09111">
    <property type="entry name" value="PLDc_ymdC_like_1"/>
    <property type="match status" value="1"/>
</dbReference>
<evidence type="ECO:0000256" key="1">
    <source>
        <dbReference type="ARBA" id="ARBA00003145"/>
    </source>
</evidence>
<feature type="domain" description="PLD phosphodiesterase" evidence="6">
    <location>
        <begin position="150"/>
        <end position="177"/>
    </location>
</feature>
<dbReference type="PANTHER" id="PTHR21248">
    <property type="entry name" value="CARDIOLIPIN SYNTHASE"/>
    <property type="match status" value="1"/>
</dbReference>
<proteinExistence type="predicted"/>
<dbReference type="InterPro" id="IPR001736">
    <property type="entry name" value="PLipase_D/transphosphatidylase"/>
</dbReference>
<comment type="function">
    <text evidence="1">Could be a virulence factor.</text>
</comment>
<comment type="subcellular location">
    <subcellularLocation>
        <location evidence="2">Secreted</location>
    </subcellularLocation>
</comment>
<keyword evidence="8" id="KW-1185">Reference proteome</keyword>
<dbReference type="Pfam" id="PF13091">
    <property type="entry name" value="PLDc_2"/>
    <property type="match status" value="2"/>
</dbReference>
<reference evidence="7 8" key="1">
    <citation type="journal article" date="2015" name="Int. J. Syst. Evol. Microbiol.">
        <title>Roseomonas oryzae sp. nov., isolated from paddy rhizosphere soil.</title>
        <authorList>
            <person name="Ramaprasad E.V."/>
            <person name="Sasikala Ch."/>
            <person name="Ramana Ch.V."/>
        </authorList>
    </citation>
    <scope>NUCLEOTIDE SEQUENCE [LARGE SCALE GENOMIC DNA]</scope>
    <source>
        <strain evidence="7 8">KCTC 42542</strain>
    </source>
</reference>
<dbReference type="OrthoDB" id="9814092at2"/>
<dbReference type="GO" id="GO:0030572">
    <property type="term" value="F:phosphatidyltransferase activity"/>
    <property type="evidence" value="ECO:0007669"/>
    <property type="project" value="UniProtKB-ARBA"/>
</dbReference>
<feature type="domain" description="PLD phosphodiesterase" evidence="6">
    <location>
        <begin position="386"/>
        <end position="413"/>
    </location>
</feature>
<dbReference type="SUPFAM" id="SSF56024">
    <property type="entry name" value="Phospholipase D/nuclease"/>
    <property type="match status" value="2"/>
</dbReference>
<dbReference type="EMBL" id="VUKA01000001">
    <property type="protein sequence ID" value="KAA2214200.1"/>
    <property type="molecule type" value="Genomic_DNA"/>
</dbReference>
<protein>
    <recommendedName>
        <fullName evidence="3">Phospholipase D</fullName>
    </recommendedName>
    <alternativeName>
        <fullName evidence="5">Choline phosphatase</fullName>
    </alternativeName>
</protein>
<name>A0A5B2TKD5_9PROT</name>
<dbReference type="PANTHER" id="PTHR21248:SF12">
    <property type="entry name" value="CARDIOLIPIN SYNTHASE C"/>
    <property type="match status" value="1"/>
</dbReference>
<evidence type="ECO:0000256" key="2">
    <source>
        <dbReference type="ARBA" id="ARBA00004613"/>
    </source>
</evidence>
<dbReference type="AlphaFoldDB" id="A0A5B2TKD5"/>
<dbReference type="SMART" id="SM00155">
    <property type="entry name" value="PLDc"/>
    <property type="match status" value="2"/>
</dbReference>
<dbReference type="RefSeq" id="WP_149810139.1">
    <property type="nucleotide sequence ID" value="NZ_VUKA01000001.1"/>
</dbReference>
<keyword evidence="4" id="KW-0964">Secreted</keyword>
<organism evidence="7 8">
    <name type="scientific">Teichococcus oryzae</name>
    <dbReference type="NCBI Taxonomy" id="1608942"/>
    <lineage>
        <taxon>Bacteria</taxon>
        <taxon>Pseudomonadati</taxon>
        <taxon>Pseudomonadota</taxon>
        <taxon>Alphaproteobacteria</taxon>
        <taxon>Acetobacterales</taxon>
        <taxon>Roseomonadaceae</taxon>
        <taxon>Roseomonas</taxon>
    </lineage>
</organism>
<gene>
    <name evidence="7" type="ORF">F0Q34_00240</name>
</gene>
<dbReference type="Gene3D" id="3.30.870.10">
    <property type="entry name" value="Endonuclease Chain A"/>
    <property type="match status" value="2"/>
</dbReference>
<evidence type="ECO:0000256" key="5">
    <source>
        <dbReference type="ARBA" id="ARBA00029594"/>
    </source>
</evidence>
<evidence type="ECO:0000259" key="6">
    <source>
        <dbReference type="PROSITE" id="PS50035"/>
    </source>
</evidence>
<evidence type="ECO:0000256" key="4">
    <source>
        <dbReference type="ARBA" id="ARBA00022525"/>
    </source>
</evidence>
<dbReference type="CDD" id="cd09113">
    <property type="entry name" value="PLDc_ymdC_like_2"/>
    <property type="match status" value="1"/>
</dbReference>
<sequence>MNHALLHPPRSPPVTVNGTPVPSALDAAVSRLLQDAGATTGVTLLPKGLEAFMLRAHSARIAGRTLDLQYYRWSDDITGGLLAREVLAAADRGVRVRMLLDDSYVLGVERRIALLSAHPRIEVRLFNTARLRWLGQLGLAVEFALGGWHLNHRMHNKNWVVDGRMALVGGRNIADAYFDGAGDFNFRDLDLLIAGEAASQAQTVFDSYWASSLARPVERFRVAAGLSTPALAAFRAELDVIPDSDKARPYLKALAAKRAVLLGQDHSLLPADGAVRVMADPPAKAKGRAHRAGMAPAILSRLRETQREAVLISPYFVPGREGMALIETLVRRGVRVTVVTNSLAATDVVAVHSGYARYRPRLLELGVELFELKRMGSHGRGVFGSRGASLHTKAMMLDGEVVFVGSFNLDPRSANLNTEMGAFARHPGLAGHLAREYRRLVDPRRSYRLSLTPRGRLRWTDAAGTQPHEPDASWSRRAMARLVKWLPIEAQL</sequence>
<dbReference type="GO" id="GO:0032049">
    <property type="term" value="P:cardiolipin biosynthetic process"/>
    <property type="evidence" value="ECO:0007669"/>
    <property type="project" value="UniProtKB-ARBA"/>
</dbReference>
<dbReference type="Proteomes" id="UP000322110">
    <property type="component" value="Unassembled WGS sequence"/>
</dbReference>
<comment type="caution">
    <text evidence="7">The sequence shown here is derived from an EMBL/GenBank/DDBJ whole genome shotgun (WGS) entry which is preliminary data.</text>
</comment>
<dbReference type="GO" id="GO:0005576">
    <property type="term" value="C:extracellular region"/>
    <property type="evidence" value="ECO:0007669"/>
    <property type="project" value="UniProtKB-SubCell"/>
</dbReference>